<dbReference type="GO" id="GO:0070646">
    <property type="term" value="P:protein modification by small protein removal"/>
    <property type="evidence" value="ECO:0007669"/>
    <property type="project" value="TreeGrafter"/>
</dbReference>
<dbReference type="InterPro" id="IPR008580">
    <property type="entry name" value="PPPDE_dom"/>
</dbReference>
<dbReference type="InterPro" id="IPR042266">
    <property type="entry name" value="PPPDE_sf"/>
</dbReference>
<dbReference type="Pfam" id="PF05903">
    <property type="entry name" value="Peptidase_C97"/>
    <property type="match status" value="1"/>
</dbReference>
<dbReference type="OrthoDB" id="6378303at2759"/>
<gene>
    <name evidence="4" type="ORF">LSAA_6672</name>
</gene>
<dbReference type="PANTHER" id="PTHR12378">
    <property type="entry name" value="DESUMOYLATING ISOPEPTIDASE"/>
    <property type="match status" value="1"/>
</dbReference>
<keyword evidence="2" id="KW-0645">Protease</keyword>
<dbReference type="PROSITE" id="PS51396">
    <property type="entry name" value="PUL"/>
    <property type="match status" value="1"/>
</dbReference>
<dbReference type="PROSITE" id="PS51858">
    <property type="entry name" value="PPPDE"/>
    <property type="match status" value="1"/>
</dbReference>
<dbReference type="SMART" id="SM01179">
    <property type="entry name" value="DUF862"/>
    <property type="match status" value="1"/>
</dbReference>
<keyword evidence="3 4" id="KW-0378">Hydrolase</keyword>
<sequence>MSSVDLYIYDLSGGLAKNLGSSLGLNIDGLWHTGVVVFGEEWFFGAGGIENVEPPGSTELGSPLKIQNLGRTELSKSEFTSILSQLSHGKFKCGTYDLFRHNCNNFSQELAEIICDSSIPQYILDLPNQVLDSPVAQILGPLIEKYTQPTGRAFRDSGSPKPLFPYTKYEVFSSPIDPEMFLKKFRTLCTKNSTQLTNSLENTIKIYFGSKKESASFINSIWPFINRNIDDWAEEDLIPFLDVVRWAVAITELDSTTYKRIHEICLKHLKGQALKDPLIFRLVLRIWCNYFIHNPSREMVVQETESIISVLNSALKEIKEEKLIDSHNTQIYDEEKSTIVLYGLVPEYMKHLNCPKAAIRGIYALGTFIIKNQMAKQIVLALEVESELSSLNTRLALNDGIYEEALREFNKILKG</sequence>
<comment type="similarity">
    <text evidence="1">Belongs to the DeSI family.</text>
</comment>
<dbReference type="GO" id="GO:0008233">
    <property type="term" value="F:peptidase activity"/>
    <property type="evidence" value="ECO:0007669"/>
    <property type="project" value="UniProtKB-KW"/>
</dbReference>
<dbReference type="Pfam" id="PF08324">
    <property type="entry name" value="PUL"/>
    <property type="match status" value="1"/>
</dbReference>
<organism evidence="4 5">
    <name type="scientific">Lepeophtheirus salmonis</name>
    <name type="common">Salmon louse</name>
    <name type="synonym">Caligus salmonis</name>
    <dbReference type="NCBI Taxonomy" id="72036"/>
    <lineage>
        <taxon>Eukaryota</taxon>
        <taxon>Metazoa</taxon>
        <taxon>Ecdysozoa</taxon>
        <taxon>Arthropoda</taxon>
        <taxon>Crustacea</taxon>
        <taxon>Multicrustacea</taxon>
        <taxon>Hexanauplia</taxon>
        <taxon>Copepoda</taxon>
        <taxon>Siphonostomatoida</taxon>
        <taxon>Caligidae</taxon>
        <taxon>Lepeophtheirus</taxon>
    </lineage>
</organism>
<dbReference type="Gene3D" id="3.90.1720.30">
    <property type="entry name" value="PPPDE domains"/>
    <property type="match status" value="1"/>
</dbReference>
<dbReference type="PANTHER" id="PTHR12378:SF7">
    <property type="entry name" value="DESUMOYLATING ISOPEPTIDASE 1"/>
    <property type="match status" value="1"/>
</dbReference>
<dbReference type="InterPro" id="IPR011989">
    <property type="entry name" value="ARM-like"/>
</dbReference>
<accession>A0A7R8H6A0</accession>
<keyword evidence="5" id="KW-1185">Reference proteome</keyword>
<evidence type="ECO:0000256" key="3">
    <source>
        <dbReference type="ARBA" id="ARBA00022801"/>
    </source>
</evidence>
<dbReference type="EC" id="3.4.-.-" evidence="4"/>
<evidence type="ECO:0000256" key="1">
    <source>
        <dbReference type="ARBA" id="ARBA00008140"/>
    </source>
</evidence>
<reference evidence="4" key="1">
    <citation type="submission" date="2021-02" db="EMBL/GenBank/DDBJ databases">
        <authorList>
            <person name="Bekaert M."/>
        </authorList>
    </citation>
    <scope>NUCLEOTIDE SEQUENCE</scope>
    <source>
        <strain evidence="4">IoA-00</strain>
    </source>
</reference>
<dbReference type="AlphaFoldDB" id="A0A7R8H6A0"/>
<dbReference type="GO" id="GO:0006508">
    <property type="term" value="P:proteolysis"/>
    <property type="evidence" value="ECO:0007669"/>
    <property type="project" value="UniProtKB-KW"/>
</dbReference>
<proteinExistence type="inferred from homology"/>
<evidence type="ECO:0000313" key="5">
    <source>
        <dbReference type="Proteomes" id="UP000675881"/>
    </source>
</evidence>
<name>A0A7R8H6A0_LEPSM</name>
<dbReference type="Gene3D" id="1.25.10.10">
    <property type="entry name" value="Leucine-rich Repeat Variant"/>
    <property type="match status" value="1"/>
</dbReference>
<dbReference type="InterPro" id="IPR013535">
    <property type="entry name" value="PUL_dom"/>
</dbReference>
<dbReference type="Proteomes" id="UP000675881">
    <property type="component" value="Chromosome 2"/>
</dbReference>
<evidence type="ECO:0000313" key="4">
    <source>
        <dbReference type="EMBL" id="CAF2877770.1"/>
    </source>
</evidence>
<protein>
    <submittedName>
        <fullName evidence="4">DESI1</fullName>
        <ecNumber evidence="4">3.4.-.-</ecNumber>
    </submittedName>
</protein>
<evidence type="ECO:0000256" key="2">
    <source>
        <dbReference type="ARBA" id="ARBA00022670"/>
    </source>
</evidence>
<dbReference type="EMBL" id="HG994581">
    <property type="protein sequence ID" value="CAF2877770.1"/>
    <property type="molecule type" value="Genomic_DNA"/>
</dbReference>